<dbReference type="CDD" id="cd02966">
    <property type="entry name" value="TlpA_like_family"/>
    <property type="match status" value="1"/>
</dbReference>
<accession>A0A6N8J5U9</accession>
<reference evidence="6 7" key="1">
    <citation type="submission" date="2019-12" db="EMBL/GenBank/DDBJ databases">
        <title>The draft genomic sequence of strain Chitinophaga oryziterrae JCM 16595.</title>
        <authorList>
            <person name="Zhang X."/>
        </authorList>
    </citation>
    <scope>NUCLEOTIDE SEQUENCE [LARGE SCALE GENOMIC DNA]</scope>
    <source>
        <strain evidence="6 7">JCM 16595</strain>
    </source>
</reference>
<evidence type="ECO:0000256" key="4">
    <source>
        <dbReference type="ARBA" id="ARBA00023284"/>
    </source>
</evidence>
<dbReference type="InterPro" id="IPR013740">
    <property type="entry name" value="Redoxin"/>
</dbReference>
<keyword evidence="2" id="KW-0201">Cytochrome c-type biogenesis</keyword>
<dbReference type="InterPro" id="IPR036249">
    <property type="entry name" value="Thioredoxin-like_sf"/>
</dbReference>
<evidence type="ECO:0000256" key="3">
    <source>
        <dbReference type="ARBA" id="ARBA00023157"/>
    </source>
</evidence>
<evidence type="ECO:0000313" key="7">
    <source>
        <dbReference type="Proteomes" id="UP000468388"/>
    </source>
</evidence>
<gene>
    <name evidence="6" type="ORF">GO495_06905</name>
</gene>
<dbReference type="GO" id="GO:0017004">
    <property type="term" value="P:cytochrome complex assembly"/>
    <property type="evidence" value="ECO:0007669"/>
    <property type="project" value="UniProtKB-KW"/>
</dbReference>
<proteinExistence type="predicted"/>
<dbReference type="GO" id="GO:0030313">
    <property type="term" value="C:cell envelope"/>
    <property type="evidence" value="ECO:0007669"/>
    <property type="project" value="UniProtKB-SubCell"/>
</dbReference>
<dbReference type="Gene3D" id="3.40.30.10">
    <property type="entry name" value="Glutaredoxin"/>
    <property type="match status" value="1"/>
</dbReference>
<keyword evidence="7" id="KW-1185">Reference proteome</keyword>
<dbReference type="AlphaFoldDB" id="A0A6N8J5U9"/>
<name>A0A6N8J5U9_9BACT</name>
<keyword evidence="4" id="KW-0676">Redox-active center</keyword>
<sequence>MGISGRYWLIWVYRFNNNKIKSAIAYYKFKLNINMKKTVLSMLLLACSAAGWAQHAMIQGKFLKENTSTINTGQIYLFKAENGGMVPLTMIPLARHDHSFQAQVADSDLNVIRYIGFPDEVYPVYMRKGDTLTIDAGFGEISYSGKVNAQNKVFADWCKMVTPLRKYSYTKDGWKLAPTFYDGTLDSLVKPAETFVSSIKTDNAKFDKDLKFMLPYSLRYDALGPFLQGLGYAKKEEFPAFIANILKTENYSNQQIWTLPFAYNYIQGYSFVKHFTYNMENGLLEDVIAADITNPNMKADYLLTLLDRKEYQNMSKFVNSNKQYMITAAQKNKMKIFEKQANLKEVGGETVDFSYPDMTGKVHHLKDFRGKVVLVDLWATWCKPCLAEQPALETLEKSFEGKDVVFISISIDTEKEKWKNMVEEKKLSGLHLYSNNQGSMIADYEVTQIPRFILIDKNGKMVSYDAIRPSDPKLKELIQSKI</sequence>
<organism evidence="6 7">
    <name type="scientific">Chitinophaga oryziterrae</name>
    <dbReference type="NCBI Taxonomy" id="1031224"/>
    <lineage>
        <taxon>Bacteria</taxon>
        <taxon>Pseudomonadati</taxon>
        <taxon>Bacteroidota</taxon>
        <taxon>Chitinophagia</taxon>
        <taxon>Chitinophagales</taxon>
        <taxon>Chitinophagaceae</taxon>
        <taxon>Chitinophaga</taxon>
    </lineage>
</organism>
<dbReference type="GO" id="GO:0016491">
    <property type="term" value="F:oxidoreductase activity"/>
    <property type="evidence" value="ECO:0007669"/>
    <property type="project" value="InterPro"/>
</dbReference>
<keyword evidence="3" id="KW-1015">Disulfide bond</keyword>
<dbReference type="InterPro" id="IPR013766">
    <property type="entry name" value="Thioredoxin_domain"/>
</dbReference>
<dbReference type="EMBL" id="WRXO01000001">
    <property type="protein sequence ID" value="MVT40304.1"/>
    <property type="molecule type" value="Genomic_DNA"/>
</dbReference>
<dbReference type="InterPro" id="IPR050553">
    <property type="entry name" value="Thioredoxin_ResA/DsbE_sf"/>
</dbReference>
<comment type="caution">
    <text evidence="6">The sequence shown here is derived from an EMBL/GenBank/DDBJ whole genome shotgun (WGS) entry which is preliminary data.</text>
</comment>
<dbReference type="Pfam" id="PF08534">
    <property type="entry name" value="Redoxin"/>
    <property type="match status" value="1"/>
</dbReference>
<protein>
    <submittedName>
        <fullName evidence="6">Redoxin domain-containing protein</fullName>
    </submittedName>
</protein>
<dbReference type="SUPFAM" id="SSF52833">
    <property type="entry name" value="Thioredoxin-like"/>
    <property type="match status" value="1"/>
</dbReference>
<evidence type="ECO:0000256" key="1">
    <source>
        <dbReference type="ARBA" id="ARBA00004196"/>
    </source>
</evidence>
<evidence type="ECO:0000259" key="5">
    <source>
        <dbReference type="PROSITE" id="PS51352"/>
    </source>
</evidence>
<evidence type="ECO:0000256" key="2">
    <source>
        <dbReference type="ARBA" id="ARBA00022748"/>
    </source>
</evidence>
<evidence type="ECO:0000313" key="6">
    <source>
        <dbReference type="EMBL" id="MVT40304.1"/>
    </source>
</evidence>
<feature type="domain" description="Thioredoxin" evidence="5">
    <location>
        <begin position="344"/>
        <end position="482"/>
    </location>
</feature>
<dbReference type="PROSITE" id="PS51352">
    <property type="entry name" value="THIOREDOXIN_2"/>
    <property type="match status" value="1"/>
</dbReference>
<dbReference type="PANTHER" id="PTHR42852:SF6">
    <property type="entry name" value="THIOL:DISULFIDE INTERCHANGE PROTEIN DSBE"/>
    <property type="match status" value="1"/>
</dbReference>
<dbReference type="Proteomes" id="UP000468388">
    <property type="component" value="Unassembled WGS sequence"/>
</dbReference>
<dbReference type="PANTHER" id="PTHR42852">
    <property type="entry name" value="THIOL:DISULFIDE INTERCHANGE PROTEIN DSBE"/>
    <property type="match status" value="1"/>
</dbReference>
<comment type="subcellular location">
    <subcellularLocation>
        <location evidence="1">Cell envelope</location>
    </subcellularLocation>
</comment>